<feature type="transmembrane region" description="Helical" evidence="1">
    <location>
        <begin position="271"/>
        <end position="290"/>
    </location>
</feature>
<evidence type="ECO:0000313" key="2">
    <source>
        <dbReference type="EMBL" id="RVU89385.1"/>
    </source>
</evidence>
<feature type="transmembrane region" description="Helical" evidence="1">
    <location>
        <begin position="225"/>
        <end position="250"/>
    </location>
</feature>
<reference evidence="2" key="1">
    <citation type="submission" date="2018-12" db="EMBL/GenBank/DDBJ databases">
        <title>Draft genome sequence of Flaovobacterium columnare BGFS27 isolated from channel catfish in Alabama.</title>
        <authorList>
            <person name="Cai W."/>
            <person name="Arias C."/>
        </authorList>
    </citation>
    <scope>NUCLEOTIDE SEQUENCE [LARGE SCALE GENOMIC DNA]</scope>
    <source>
        <strain evidence="2">BGFS27</strain>
    </source>
</reference>
<keyword evidence="1" id="KW-0472">Membrane</keyword>
<keyword evidence="1" id="KW-1133">Transmembrane helix</keyword>
<organism evidence="2">
    <name type="scientific">Flavobacterium columnare</name>
    <dbReference type="NCBI Taxonomy" id="996"/>
    <lineage>
        <taxon>Bacteria</taxon>
        <taxon>Pseudomonadati</taxon>
        <taxon>Bacteroidota</taxon>
        <taxon>Flavobacteriia</taxon>
        <taxon>Flavobacteriales</taxon>
        <taxon>Flavobacteriaceae</taxon>
        <taxon>Flavobacterium</taxon>
    </lineage>
</organism>
<dbReference type="EMBL" id="RWGX01000002">
    <property type="protein sequence ID" value="RVU89385.1"/>
    <property type="molecule type" value="Genomic_DNA"/>
</dbReference>
<sequence>MKPCTIMIKTIIQKINKKIKKRIYKGHKLLAYITFIPVILWCFSGIMHPFMAHFFKPQIKNEWIEPKVINIPKIQVSLKEILRKEKIETFKNFRFIEMNNDWFYQIKLIDNSLVYFSATNGKKIEKGDEKYAQYLAQYFLEDYQSKILKVEYLTEFDHQYKYINRYLPVYKITFDRSDNMQVYVETTSSKLATFNPLSRQVFIWFFDTFHNWSFLDAITTNEIRIILMIILLGTIIASALSGIIIYGFFWKIFKKTQISSENKTRIHHRKLGMWFSLLTIGFAFSGAFHLTKKWNPKPVQDMVYEPVLNSNKIKINPIEIAVNKTKLQNVSLIQFEDTIYYRCQLQANFKSFDQDKSKKEKKKLAPVADVVYLNAQSNTLAKGLDLKYAEFLAHYFENPSVENAPCCENQTSEETKTCGIDSVELLEIKVLTDFDNREYGFVNKRLPVVKLAYNTPEKTTYFVETATSRIASVIQKTDRTEGYSFAILHKFLWMDWAGKPIRDLVMTFAAITLLILTFLGIKLLIKKE</sequence>
<name>A0AA94F297_9FLAO</name>
<proteinExistence type="predicted"/>
<evidence type="ECO:0000256" key="1">
    <source>
        <dbReference type="SAM" id="Phobius"/>
    </source>
</evidence>
<feature type="transmembrane region" description="Helical" evidence="1">
    <location>
        <begin position="504"/>
        <end position="525"/>
    </location>
</feature>
<accession>A0AA94F297</accession>
<dbReference type="AlphaFoldDB" id="A0AA94F297"/>
<protein>
    <submittedName>
        <fullName evidence="2">PepSY domain-containing protein</fullName>
    </submittedName>
</protein>
<dbReference type="InterPro" id="IPR005625">
    <property type="entry name" value="PepSY-ass_TM"/>
</dbReference>
<gene>
    <name evidence="2" type="ORF">EJB19_00655</name>
</gene>
<feature type="transmembrane region" description="Helical" evidence="1">
    <location>
        <begin position="29"/>
        <end position="51"/>
    </location>
</feature>
<keyword evidence="1" id="KW-0812">Transmembrane</keyword>
<comment type="caution">
    <text evidence="2">The sequence shown here is derived from an EMBL/GenBank/DDBJ whole genome shotgun (WGS) entry which is preliminary data.</text>
</comment>
<dbReference type="Pfam" id="PF03929">
    <property type="entry name" value="PepSY_TM"/>
    <property type="match status" value="1"/>
</dbReference>